<keyword evidence="5" id="KW-0479">Metal-binding</keyword>
<dbReference type="Gene3D" id="1.10.150.20">
    <property type="entry name" value="5' to 3' exonuclease, C-terminal subdomain"/>
    <property type="match status" value="2"/>
</dbReference>
<dbReference type="Gene3D" id="3.30.470.30">
    <property type="entry name" value="DNA ligase/mRNA capping enzyme"/>
    <property type="match status" value="1"/>
</dbReference>
<keyword evidence="8" id="KW-0520">NAD</keyword>
<evidence type="ECO:0000256" key="1">
    <source>
        <dbReference type="ARBA" id="ARBA00004067"/>
    </source>
</evidence>
<dbReference type="SUPFAM" id="SSF56091">
    <property type="entry name" value="DNA ligase/mRNA capping enzyme, catalytic domain"/>
    <property type="match status" value="1"/>
</dbReference>
<keyword evidence="10" id="KW-0464">Manganese</keyword>
<evidence type="ECO:0000256" key="6">
    <source>
        <dbReference type="ARBA" id="ARBA00022763"/>
    </source>
</evidence>
<organism evidence="13 14">
    <name type="scientific">Clostridium botulinum</name>
    <dbReference type="NCBI Taxonomy" id="1491"/>
    <lineage>
        <taxon>Bacteria</taxon>
        <taxon>Bacillati</taxon>
        <taxon>Bacillota</taxon>
        <taxon>Clostridia</taxon>
        <taxon>Eubacteriales</taxon>
        <taxon>Clostridiaceae</taxon>
        <taxon>Clostridium</taxon>
    </lineage>
</organism>
<dbReference type="SUPFAM" id="SSF47781">
    <property type="entry name" value="RuvA domain 2-like"/>
    <property type="match status" value="1"/>
</dbReference>
<evidence type="ECO:0000256" key="2">
    <source>
        <dbReference type="ARBA" id="ARBA00012722"/>
    </source>
</evidence>
<dbReference type="HAMAP" id="MF_01588">
    <property type="entry name" value="DNA_ligase_A"/>
    <property type="match status" value="1"/>
</dbReference>
<dbReference type="NCBIfam" id="TIGR00575">
    <property type="entry name" value="dnlj"/>
    <property type="match status" value="1"/>
</dbReference>
<evidence type="ECO:0000256" key="10">
    <source>
        <dbReference type="ARBA" id="ARBA00023211"/>
    </source>
</evidence>
<feature type="non-terminal residue" evidence="13">
    <location>
        <position position="549"/>
    </location>
</feature>
<dbReference type="InterPro" id="IPR013840">
    <property type="entry name" value="DNAligase_N"/>
</dbReference>
<dbReference type="Pfam" id="PF03120">
    <property type="entry name" value="OB_DNA_ligase"/>
    <property type="match status" value="1"/>
</dbReference>
<dbReference type="InterPro" id="IPR004150">
    <property type="entry name" value="NAD_DNA_ligase_OB"/>
</dbReference>
<dbReference type="GO" id="GO:0006281">
    <property type="term" value="P:DNA repair"/>
    <property type="evidence" value="ECO:0007669"/>
    <property type="project" value="UniProtKB-KW"/>
</dbReference>
<evidence type="ECO:0000256" key="4">
    <source>
        <dbReference type="ARBA" id="ARBA00022705"/>
    </source>
</evidence>
<dbReference type="FunFam" id="1.10.150.20:FF:000007">
    <property type="entry name" value="DNA ligase"/>
    <property type="match status" value="1"/>
</dbReference>
<comment type="caution">
    <text evidence="13">The sequence shown here is derived from an EMBL/GenBank/DDBJ whole genome shotgun (WGS) entry which is preliminary data.</text>
</comment>
<comment type="function">
    <text evidence="1">DNA ligase that catalyzes the formation of phosphodiester linkages between 5'-phosphoryl and 3'-hydroxyl groups in double-stranded DNA using NAD as a coenzyme and as the energy source for the reaction. It is essential for DNA replication and repair of damaged DNA.</text>
</comment>
<proteinExistence type="inferred from homology"/>
<evidence type="ECO:0000256" key="5">
    <source>
        <dbReference type="ARBA" id="ARBA00022723"/>
    </source>
</evidence>
<dbReference type="Proteomes" id="UP000037540">
    <property type="component" value="Unassembled WGS sequence"/>
</dbReference>
<protein>
    <recommendedName>
        <fullName evidence="2">DNA ligase (NAD(+))</fullName>
        <ecNumber evidence="2">6.5.1.2</ecNumber>
    </recommendedName>
</protein>
<evidence type="ECO:0000256" key="7">
    <source>
        <dbReference type="ARBA" id="ARBA00022833"/>
    </source>
</evidence>
<gene>
    <name evidence="13" type="ORF">ADU74_14350</name>
</gene>
<evidence type="ECO:0000313" key="13">
    <source>
        <dbReference type="EMBL" id="KOA81103.1"/>
    </source>
</evidence>
<dbReference type="EMBL" id="LGVR01000128">
    <property type="protein sequence ID" value="KOA81103.1"/>
    <property type="molecule type" value="Genomic_DNA"/>
</dbReference>
<accession>A0A9Q1UW88</accession>
<dbReference type="InterPro" id="IPR013839">
    <property type="entry name" value="DNAligase_adenylation"/>
</dbReference>
<evidence type="ECO:0000256" key="8">
    <source>
        <dbReference type="ARBA" id="ARBA00023027"/>
    </source>
</evidence>
<evidence type="ECO:0000256" key="11">
    <source>
        <dbReference type="ARBA" id="ARBA00034005"/>
    </source>
</evidence>
<dbReference type="Gene3D" id="1.10.287.610">
    <property type="entry name" value="Helix hairpin bin"/>
    <property type="match status" value="1"/>
</dbReference>
<dbReference type="GO" id="GO:0046872">
    <property type="term" value="F:metal ion binding"/>
    <property type="evidence" value="ECO:0007669"/>
    <property type="project" value="UniProtKB-KW"/>
</dbReference>
<dbReference type="EC" id="6.5.1.2" evidence="2"/>
<evidence type="ECO:0000259" key="12">
    <source>
        <dbReference type="SMART" id="SM00532"/>
    </source>
</evidence>
<dbReference type="Pfam" id="PF01653">
    <property type="entry name" value="DNA_ligase_aden"/>
    <property type="match status" value="1"/>
</dbReference>
<dbReference type="Gene3D" id="2.40.50.140">
    <property type="entry name" value="Nucleic acid-binding proteins"/>
    <property type="match status" value="1"/>
</dbReference>
<keyword evidence="3 13" id="KW-0436">Ligase</keyword>
<evidence type="ECO:0000256" key="3">
    <source>
        <dbReference type="ARBA" id="ARBA00022598"/>
    </source>
</evidence>
<dbReference type="InterPro" id="IPR012340">
    <property type="entry name" value="NA-bd_OB-fold"/>
</dbReference>
<dbReference type="InterPro" id="IPR010994">
    <property type="entry name" value="RuvA_2-like"/>
</dbReference>
<keyword evidence="6" id="KW-0227">DNA damage</keyword>
<keyword evidence="4" id="KW-0235">DNA replication</keyword>
<dbReference type="SMART" id="SM00532">
    <property type="entry name" value="LIGANc"/>
    <property type="match status" value="1"/>
</dbReference>
<dbReference type="InterPro" id="IPR001679">
    <property type="entry name" value="DNA_ligase"/>
</dbReference>
<name>A0A9Q1UW88_CLOBO</name>
<dbReference type="GO" id="GO:0006260">
    <property type="term" value="P:DNA replication"/>
    <property type="evidence" value="ECO:0007669"/>
    <property type="project" value="UniProtKB-KW"/>
</dbReference>
<keyword evidence="9" id="KW-0234">DNA repair</keyword>
<dbReference type="PIRSF" id="PIRSF001604">
    <property type="entry name" value="LigA"/>
    <property type="match status" value="1"/>
</dbReference>
<dbReference type="SUPFAM" id="SSF50249">
    <property type="entry name" value="Nucleic acid-binding proteins"/>
    <property type="match status" value="1"/>
</dbReference>
<dbReference type="GO" id="GO:0003911">
    <property type="term" value="F:DNA ligase (NAD+) activity"/>
    <property type="evidence" value="ECO:0007669"/>
    <property type="project" value="UniProtKB-EC"/>
</dbReference>
<dbReference type="AlphaFoldDB" id="A0A9Q1UW88"/>
<reference evidence="13 14" key="1">
    <citation type="submission" date="2015-07" db="EMBL/GenBank/DDBJ databases">
        <title>Draft genome sequences of 17 French Clostridium botulinum group III.</title>
        <authorList>
            <person name="Woudstra C."/>
            <person name="Le Marechal C."/>
            <person name="Souillard R."/>
            <person name="Bayon-Auboyer M.-H."/>
            <person name="Dessouter D."/>
            <person name="Fach P."/>
        </authorList>
    </citation>
    <scope>NUCLEOTIDE SEQUENCE [LARGE SCALE GENOMIC DNA]</scope>
    <source>
        <strain evidence="13 14">12LNRI-CD</strain>
    </source>
</reference>
<comment type="catalytic activity">
    <reaction evidence="11">
        <text>NAD(+) + (deoxyribonucleotide)n-3'-hydroxyl + 5'-phospho-(deoxyribonucleotide)m = (deoxyribonucleotide)n+m + AMP + beta-nicotinamide D-nucleotide.</text>
        <dbReference type="EC" id="6.5.1.2"/>
    </reaction>
</comment>
<dbReference type="InterPro" id="IPR041663">
    <property type="entry name" value="DisA/LigA_HHH"/>
</dbReference>
<feature type="domain" description="NAD-dependent DNA ligase N-terminal" evidence="12">
    <location>
        <begin position="3"/>
        <end position="426"/>
    </location>
</feature>
<dbReference type="NCBIfam" id="NF005932">
    <property type="entry name" value="PRK07956.1"/>
    <property type="match status" value="1"/>
</dbReference>
<dbReference type="RefSeq" id="WP_052873320.1">
    <property type="nucleotide sequence ID" value="NZ_LGVR01000128.1"/>
</dbReference>
<evidence type="ECO:0000256" key="9">
    <source>
        <dbReference type="ARBA" id="ARBA00023204"/>
    </source>
</evidence>
<sequence length="549" mass="62422">MEDKTQRVKELIKELNQASDKYYNSDETVMTDKEWDDKFDKLKQLEQDTGIILSNSPTQKVGYEVKSKLDKVVHNIPLKSLGKTKSIGDLNKFIGSNEVIIMDKGDGLTCELIYENGQLLQGSTRGNGEIGEDITHNVKTFKNIPLQIDFKGYLKLSGESVILDEDFELINSKLDDEDKYSNSRNLVAGSVRQLDSNICDKRNVKFYAFSLLECEGVDFITKEEQLEFLSRLGFETIEYIKYNNSEDLEQVISKMQKSAYEKGFPIDGLVFAYNNIEYANLLGDTLHHPLHSIAYKFYDEEYETQYITTEWQVSRTGMINPVARFKPVEIEGSVVERATLHNLDYFEDLKLGQGDTIKVIKANQVIPKVMSNDTMSNTEIIPTECPVCGGKTEEKLLKTARVLICNNPECSAKHISRITHYCSRNAMNIDGLSEKTIEKFVNLGYLKDIDDIYKLEQYKEEIINIDGLGTKSYNNMIEAIEKSKYCKLENFIFALGVPNVGLGTAKLLVKQFKSIDKIMNCNLTEIYGIEGIGDVVGSEIYNYFIINTD</sequence>
<dbReference type="Pfam" id="PF12826">
    <property type="entry name" value="HHH_2"/>
    <property type="match status" value="1"/>
</dbReference>
<keyword evidence="7" id="KW-0862">Zinc</keyword>
<evidence type="ECO:0000313" key="14">
    <source>
        <dbReference type="Proteomes" id="UP000037540"/>
    </source>
</evidence>